<reference evidence="1" key="1">
    <citation type="submission" date="2022-10" db="EMBL/GenBank/DDBJ databases">
        <title>Complete genome sequence of Agrobacterium salinitolerans CFBP5507.</title>
        <authorList>
            <person name="Tchabashvili S."/>
            <person name="Yen H.-C."/>
            <person name="Haryono M."/>
            <person name="Lin Y.-C."/>
            <person name="Lai E.-M."/>
            <person name="Kuo C.-H."/>
        </authorList>
    </citation>
    <scope>NUCLEOTIDE SEQUENCE</scope>
    <source>
        <strain evidence="1">CFBP5507</strain>
        <plasmid evidence="1">pAtCFBP5507b</plasmid>
    </source>
</reference>
<geneLocation type="plasmid" evidence="1 2">
    <name>pAtCFBP5507b</name>
</geneLocation>
<organism evidence="1 2">
    <name type="scientific">Agrobacterium salinitolerans</name>
    <dbReference type="NCBI Taxonomy" id="1183413"/>
    <lineage>
        <taxon>Bacteria</taxon>
        <taxon>Pseudomonadati</taxon>
        <taxon>Pseudomonadota</taxon>
        <taxon>Alphaproteobacteria</taxon>
        <taxon>Hyphomicrobiales</taxon>
        <taxon>Rhizobiaceae</taxon>
        <taxon>Rhizobium/Agrobacterium group</taxon>
        <taxon>Agrobacterium</taxon>
    </lineage>
</organism>
<keyword evidence="1" id="KW-0614">Plasmid</keyword>
<proteinExistence type="predicted"/>
<gene>
    <name evidence="1" type="ORF">CFBP5507_26250</name>
</gene>
<evidence type="ECO:0000313" key="1">
    <source>
        <dbReference type="EMBL" id="UYZ11153.1"/>
    </source>
</evidence>
<dbReference type="Proteomes" id="UP000298735">
    <property type="component" value="Plasmid pAtCFBP5507b"/>
</dbReference>
<protein>
    <submittedName>
        <fullName evidence="1">Uncharacterized protein</fullName>
    </submittedName>
</protein>
<evidence type="ECO:0000313" key="2">
    <source>
        <dbReference type="Proteomes" id="UP000298735"/>
    </source>
</evidence>
<dbReference type="AlphaFoldDB" id="A0A4Z1R5E3"/>
<dbReference type="RefSeq" id="WP_137409512.1">
    <property type="nucleotide sequence ID" value="NZ_CP109971.1"/>
</dbReference>
<name>A0A4Z1R5E3_9HYPH</name>
<sequence>MKPARNSPATRIFQKPLSRLDRQFLFMLRDVAGGKMSLIRIYDRDRAKACTEAGYCRIEEPKAGPPRVYLKDSGRRYLDVIVRAD</sequence>
<dbReference type="KEGG" id="asal:CFBP5507_26250"/>
<accession>A0A4Z1R5E3</accession>
<dbReference type="EMBL" id="CP109971">
    <property type="protein sequence ID" value="UYZ11153.1"/>
    <property type="molecule type" value="Genomic_DNA"/>
</dbReference>